<dbReference type="Proteomes" id="UP000276194">
    <property type="component" value="Unassembled WGS sequence"/>
</dbReference>
<dbReference type="GO" id="GO:0016747">
    <property type="term" value="F:acyltransferase activity, transferring groups other than amino-acyl groups"/>
    <property type="evidence" value="ECO:0007669"/>
    <property type="project" value="InterPro"/>
</dbReference>
<evidence type="ECO:0000313" key="5">
    <source>
        <dbReference type="EMBL" id="RMQ31364.1"/>
    </source>
</evidence>
<dbReference type="SUPFAM" id="SSF55729">
    <property type="entry name" value="Acyl-CoA N-acyltransferases (Nat)"/>
    <property type="match status" value="1"/>
</dbReference>
<dbReference type="CDD" id="cd04301">
    <property type="entry name" value="NAT_SF"/>
    <property type="match status" value="1"/>
</dbReference>
<dbReference type="InterPro" id="IPR050832">
    <property type="entry name" value="Bact_Acetyltransf"/>
</dbReference>
<reference evidence="4 7" key="1">
    <citation type="submission" date="2015-09" db="EMBL/GenBank/DDBJ databases">
        <title>Genome announcement of multiple Pseudomonas syringae strains.</title>
        <authorList>
            <person name="Thakur S."/>
            <person name="Wang P.W."/>
            <person name="Gong Y."/>
            <person name="Weir B.S."/>
            <person name="Guttman D.S."/>
        </authorList>
    </citation>
    <scope>NUCLEOTIDE SEQUENCE [LARGE SCALE GENOMIC DNA]</scope>
    <source>
        <strain evidence="4 7">ICMP4331</strain>
    </source>
</reference>
<sequence length="151" mass="16149">MEYQVRPATGGDTAAISRVVIAALRESNSQDYSPDVIAQVERSFAPEAVSALLDKRKVLVALLGEIIIGTASLDGDVVRSVFVDPAYQGGGIGRQLMNVIHATAASAGVGALRVPSSITAEKFYATLGYQKIRDEFHGDERTIVMEKRLEG</sequence>
<accession>A0A0P9WRH8</accession>
<dbReference type="InterPro" id="IPR000182">
    <property type="entry name" value="GNAT_dom"/>
</dbReference>
<evidence type="ECO:0000313" key="9">
    <source>
        <dbReference type="Proteomes" id="UP000279553"/>
    </source>
</evidence>
<evidence type="ECO:0000313" key="4">
    <source>
        <dbReference type="EMBL" id="KPY05781.1"/>
    </source>
</evidence>
<dbReference type="Gene3D" id="3.40.630.30">
    <property type="match status" value="1"/>
</dbReference>
<dbReference type="PANTHER" id="PTHR43877">
    <property type="entry name" value="AMINOALKYLPHOSPHONATE N-ACETYLTRANSFERASE-RELATED-RELATED"/>
    <property type="match status" value="1"/>
</dbReference>
<evidence type="ECO:0000313" key="7">
    <source>
        <dbReference type="Proteomes" id="UP000050420"/>
    </source>
</evidence>
<reference evidence="8 9" key="2">
    <citation type="submission" date="2018-08" db="EMBL/GenBank/DDBJ databases">
        <title>Recombination of ecologically and evolutionarily significant loci maintains genetic cohesion in the Pseudomonas syringae species complex.</title>
        <authorList>
            <person name="Dillon M."/>
            <person name="Thakur S."/>
            <person name="Almeida R.N.D."/>
            <person name="Weir B.S."/>
            <person name="Guttman D.S."/>
        </authorList>
    </citation>
    <scope>NUCLEOTIDE SEQUENCE [LARGE SCALE GENOMIC DNA]</scope>
    <source>
        <strain evidence="5 9">ICMP 535</strain>
        <strain evidence="6 8">ICMP 6941</strain>
    </source>
</reference>
<proteinExistence type="predicted"/>
<organism evidence="4 7">
    <name type="scientific">Pseudomonas amygdali pv. mori</name>
    <dbReference type="NCBI Taxonomy" id="34065"/>
    <lineage>
        <taxon>Bacteria</taxon>
        <taxon>Pseudomonadati</taxon>
        <taxon>Pseudomonadota</taxon>
        <taxon>Gammaproteobacteria</taxon>
        <taxon>Pseudomonadales</taxon>
        <taxon>Pseudomonadaceae</taxon>
        <taxon>Pseudomonas</taxon>
        <taxon>Pseudomonas amygdali</taxon>
    </lineage>
</organism>
<dbReference type="Proteomes" id="UP000279553">
    <property type="component" value="Unassembled WGS sequence"/>
</dbReference>
<gene>
    <name evidence="4" type="ORF">ALO63_03386</name>
    <name evidence="6" type="ORF">ALP52_02868</name>
    <name evidence="5" type="ORF">ALQ05_01205</name>
</gene>
<dbReference type="EMBL" id="RBRD01000285">
    <property type="protein sequence ID" value="RMQ31364.1"/>
    <property type="molecule type" value="Genomic_DNA"/>
</dbReference>
<dbReference type="InterPro" id="IPR016181">
    <property type="entry name" value="Acyl_CoA_acyltransferase"/>
</dbReference>
<dbReference type="PANTHER" id="PTHR43877:SF1">
    <property type="entry name" value="ACETYLTRANSFERASE"/>
    <property type="match status" value="1"/>
</dbReference>
<dbReference type="EMBL" id="RBTD01000343">
    <property type="protein sequence ID" value="RMT16842.1"/>
    <property type="molecule type" value="Genomic_DNA"/>
</dbReference>
<dbReference type="Proteomes" id="UP000050420">
    <property type="component" value="Unassembled WGS sequence"/>
</dbReference>
<evidence type="ECO:0000256" key="2">
    <source>
        <dbReference type="ARBA" id="ARBA00023315"/>
    </source>
</evidence>
<evidence type="ECO:0000256" key="1">
    <source>
        <dbReference type="ARBA" id="ARBA00022679"/>
    </source>
</evidence>
<evidence type="ECO:0000313" key="8">
    <source>
        <dbReference type="Proteomes" id="UP000276194"/>
    </source>
</evidence>
<dbReference type="RefSeq" id="WP_005759964.1">
    <property type="nucleotide sequence ID" value="NZ_RBRD01000285.1"/>
</dbReference>
<dbReference type="EMBL" id="LJQU01000016">
    <property type="protein sequence ID" value="KPY05781.1"/>
    <property type="molecule type" value="Genomic_DNA"/>
</dbReference>
<dbReference type="PROSITE" id="PS51186">
    <property type="entry name" value="GNAT"/>
    <property type="match status" value="1"/>
</dbReference>
<keyword evidence="1 4" id="KW-0808">Transferase</keyword>
<dbReference type="AlphaFoldDB" id="A0A0P9WRH8"/>
<feature type="domain" description="N-acetyltransferase" evidence="3">
    <location>
        <begin position="3"/>
        <end position="150"/>
    </location>
</feature>
<comment type="caution">
    <text evidence="4">The sequence shown here is derived from an EMBL/GenBank/DDBJ whole genome shotgun (WGS) entry which is preliminary data.</text>
</comment>
<dbReference type="PATRIC" id="fig|34065.5.peg.4862"/>
<dbReference type="Pfam" id="PF13673">
    <property type="entry name" value="Acetyltransf_10"/>
    <property type="match status" value="1"/>
</dbReference>
<name>A0A0P9WRH8_PSEA0</name>
<protein>
    <submittedName>
        <fullName evidence="4">Acetyltransferase</fullName>
    </submittedName>
</protein>
<evidence type="ECO:0000259" key="3">
    <source>
        <dbReference type="PROSITE" id="PS51186"/>
    </source>
</evidence>
<keyword evidence="2" id="KW-0012">Acyltransferase</keyword>
<evidence type="ECO:0000313" key="6">
    <source>
        <dbReference type="EMBL" id="RMT16842.1"/>
    </source>
</evidence>